<evidence type="ECO:0000256" key="5">
    <source>
        <dbReference type="ARBA" id="ARBA00048082"/>
    </source>
</evidence>
<dbReference type="GO" id="GO:0019172">
    <property type="term" value="F:glyoxalase III activity"/>
    <property type="evidence" value="ECO:0007669"/>
    <property type="project" value="UniProtKB-EC"/>
</dbReference>
<dbReference type="PANTHER" id="PTHR48094">
    <property type="entry name" value="PROTEIN/NUCLEIC ACID DEGLYCASE DJ-1-RELATED"/>
    <property type="match status" value="1"/>
</dbReference>
<comment type="similarity">
    <text evidence="4">Belongs to the peptidase C56 family. HSP31-like subfamily.</text>
</comment>
<protein>
    <recommendedName>
        <fullName evidence="1">D-lactate dehydratase</fullName>
        <ecNumber evidence="1">4.2.1.130</ecNumber>
    </recommendedName>
</protein>
<feature type="domain" description="DJ-1/PfpI" evidence="6">
    <location>
        <begin position="30"/>
        <end position="224"/>
    </location>
</feature>
<keyword evidence="2" id="KW-0346">Stress response</keyword>
<comment type="caution">
    <text evidence="7">The sequence shown here is derived from an EMBL/GenBank/DDBJ whole genome shotgun (WGS) entry which is preliminary data.</text>
</comment>
<dbReference type="InterPro" id="IPR002818">
    <property type="entry name" value="DJ-1/PfpI"/>
</dbReference>
<keyword evidence="3" id="KW-0456">Lyase</keyword>
<reference evidence="7" key="1">
    <citation type="submission" date="2021-01" db="EMBL/GenBank/DDBJ databases">
        <authorList>
            <person name="Eckstrom K.M.E."/>
        </authorList>
    </citation>
    <scope>NUCLEOTIDE SEQUENCE</scope>
    <source>
        <strain evidence="7">UVCC 0001</strain>
    </source>
</reference>
<dbReference type="SUPFAM" id="SSF52317">
    <property type="entry name" value="Class I glutamine amidotransferase-like"/>
    <property type="match status" value="1"/>
</dbReference>
<dbReference type="PANTHER" id="PTHR48094:SF11">
    <property type="entry name" value="GLUTATHIONE-INDEPENDENT GLYOXALASE HSP31-RELATED"/>
    <property type="match status" value="1"/>
</dbReference>
<keyword evidence="8" id="KW-1185">Reference proteome</keyword>
<dbReference type="GO" id="GO:0019243">
    <property type="term" value="P:methylglyoxal catabolic process to D-lactate via S-lactoyl-glutathione"/>
    <property type="evidence" value="ECO:0007669"/>
    <property type="project" value="TreeGrafter"/>
</dbReference>
<comment type="catalytic activity">
    <reaction evidence="5">
        <text>methylglyoxal + H2O = (R)-lactate + H(+)</text>
        <dbReference type="Rhea" id="RHEA:27754"/>
        <dbReference type="ChEBI" id="CHEBI:15377"/>
        <dbReference type="ChEBI" id="CHEBI:15378"/>
        <dbReference type="ChEBI" id="CHEBI:16004"/>
        <dbReference type="ChEBI" id="CHEBI:17158"/>
        <dbReference type="EC" id="4.2.1.130"/>
    </reaction>
</comment>
<evidence type="ECO:0000256" key="4">
    <source>
        <dbReference type="ARBA" id="ARBA00038493"/>
    </source>
</evidence>
<dbReference type="FunFam" id="3.40.50.880:FF:000051">
    <property type="entry name" value="Glutathione-independent glyoxalase HSP31"/>
    <property type="match status" value="1"/>
</dbReference>
<name>A0AAD9IET4_PROWI</name>
<dbReference type="AlphaFoldDB" id="A0AAD9IET4"/>
<dbReference type="EMBL" id="JASFZW010000008">
    <property type="protein sequence ID" value="KAK2077031.1"/>
    <property type="molecule type" value="Genomic_DNA"/>
</dbReference>
<dbReference type="Pfam" id="PF01965">
    <property type="entry name" value="DJ-1_PfpI"/>
    <property type="match status" value="1"/>
</dbReference>
<evidence type="ECO:0000256" key="3">
    <source>
        <dbReference type="ARBA" id="ARBA00023239"/>
    </source>
</evidence>
<dbReference type="Gene3D" id="3.40.50.880">
    <property type="match status" value="1"/>
</dbReference>
<dbReference type="InterPro" id="IPR029062">
    <property type="entry name" value="Class_I_gatase-like"/>
</dbReference>
<proteinExistence type="inferred from homology"/>
<dbReference type="InterPro" id="IPR050325">
    <property type="entry name" value="Prot/Nucl_acid_deglycase"/>
</dbReference>
<dbReference type="EC" id="4.2.1.130" evidence="1"/>
<sequence length="242" mass="25975">MPEKRALLVVTSDNTQFYDDGKKTGLYWAEAIHPYNVYTKAGYDVDVVSETGSVFLDEHSIADDAMDEESKAAWHDASNPLKKVIEGGVLKPSEVDPSKYGIFYASGGHGAVFDFPSAKGLHEIASKIYANDGVVAAVCHGPAILPFIKDPTTGESLVKGRRVTGFTAEGERLFKVEDAMKKFDVHTVEELVNEVGGTYVQPPGGPLDDYCISDGRIVSGVNPASAASTAELTISVFEQLVV</sequence>
<organism evidence="7 8">
    <name type="scientific">Prototheca wickerhamii</name>
    <dbReference type="NCBI Taxonomy" id="3111"/>
    <lineage>
        <taxon>Eukaryota</taxon>
        <taxon>Viridiplantae</taxon>
        <taxon>Chlorophyta</taxon>
        <taxon>core chlorophytes</taxon>
        <taxon>Trebouxiophyceae</taxon>
        <taxon>Chlorellales</taxon>
        <taxon>Chlorellaceae</taxon>
        <taxon>Prototheca</taxon>
    </lineage>
</organism>
<gene>
    <name evidence="7" type="ORF">QBZ16_005259</name>
</gene>
<dbReference type="Proteomes" id="UP001255856">
    <property type="component" value="Unassembled WGS sequence"/>
</dbReference>
<evidence type="ECO:0000313" key="7">
    <source>
        <dbReference type="EMBL" id="KAK2077031.1"/>
    </source>
</evidence>
<evidence type="ECO:0000256" key="2">
    <source>
        <dbReference type="ARBA" id="ARBA00023016"/>
    </source>
</evidence>
<accession>A0AAD9IET4</accession>
<evidence type="ECO:0000256" key="1">
    <source>
        <dbReference type="ARBA" id="ARBA00013134"/>
    </source>
</evidence>
<evidence type="ECO:0000259" key="6">
    <source>
        <dbReference type="Pfam" id="PF01965"/>
    </source>
</evidence>
<dbReference type="GO" id="GO:0005737">
    <property type="term" value="C:cytoplasm"/>
    <property type="evidence" value="ECO:0007669"/>
    <property type="project" value="TreeGrafter"/>
</dbReference>
<evidence type="ECO:0000313" key="8">
    <source>
        <dbReference type="Proteomes" id="UP001255856"/>
    </source>
</evidence>